<dbReference type="PROSITE" id="PS50075">
    <property type="entry name" value="CARRIER"/>
    <property type="match status" value="1"/>
</dbReference>
<comment type="caution">
    <text evidence="2">The sequence shown here is derived from an EMBL/GenBank/DDBJ whole genome shotgun (WGS) entry which is preliminary data.</text>
</comment>
<protein>
    <recommendedName>
        <fullName evidence="1">Carrier domain-containing protein</fullName>
    </recommendedName>
</protein>
<dbReference type="InterPro" id="IPR036736">
    <property type="entry name" value="ACP-like_sf"/>
</dbReference>
<sequence length="84" mass="9396">MQSKAIIQKYLEDTFLFDFDDTITADTDLFKAGVIDSFGYVRMMKFLEQQFGVEISAEDILTNILVSLTSIDEFVATKIAAVSA</sequence>
<keyword evidence="3" id="KW-1185">Reference proteome</keyword>
<accession>A0ABQ3ZY82</accession>
<dbReference type="Proteomes" id="UP000603200">
    <property type="component" value="Unassembled WGS sequence"/>
</dbReference>
<dbReference type="Gene3D" id="1.10.1200.10">
    <property type="entry name" value="ACP-like"/>
    <property type="match status" value="1"/>
</dbReference>
<name>A0ABQ3ZY82_9ACTN</name>
<dbReference type="EMBL" id="BOMN01000092">
    <property type="protein sequence ID" value="GIE23580.1"/>
    <property type="molecule type" value="Genomic_DNA"/>
</dbReference>
<organism evidence="2 3">
    <name type="scientific">Winogradskya humida</name>
    <dbReference type="NCBI Taxonomy" id="113566"/>
    <lineage>
        <taxon>Bacteria</taxon>
        <taxon>Bacillati</taxon>
        <taxon>Actinomycetota</taxon>
        <taxon>Actinomycetes</taxon>
        <taxon>Micromonosporales</taxon>
        <taxon>Micromonosporaceae</taxon>
        <taxon>Winogradskya</taxon>
    </lineage>
</organism>
<feature type="domain" description="Carrier" evidence="1">
    <location>
        <begin position="1"/>
        <end position="82"/>
    </location>
</feature>
<dbReference type="SUPFAM" id="SSF47336">
    <property type="entry name" value="ACP-like"/>
    <property type="match status" value="1"/>
</dbReference>
<gene>
    <name evidence="2" type="ORF">Ahu01nite_066820</name>
</gene>
<dbReference type="RefSeq" id="WP_203840625.1">
    <property type="nucleotide sequence ID" value="NZ_BAAATV010000013.1"/>
</dbReference>
<reference evidence="2 3" key="1">
    <citation type="submission" date="2021-01" db="EMBL/GenBank/DDBJ databases">
        <title>Whole genome shotgun sequence of Actinoplanes humidus NBRC 14915.</title>
        <authorList>
            <person name="Komaki H."/>
            <person name="Tamura T."/>
        </authorList>
    </citation>
    <scope>NUCLEOTIDE SEQUENCE [LARGE SCALE GENOMIC DNA]</scope>
    <source>
        <strain evidence="2 3">NBRC 14915</strain>
    </source>
</reference>
<evidence type="ECO:0000259" key="1">
    <source>
        <dbReference type="PROSITE" id="PS50075"/>
    </source>
</evidence>
<dbReference type="InterPro" id="IPR009081">
    <property type="entry name" value="PP-bd_ACP"/>
</dbReference>
<dbReference type="Pfam" id="PF00550">
    <property type="entry name" value="PP-binding"/>
    <property type="match status" value="1"/>
</dbReference>
<evidence type="ECO:0000313" key="2">
    <source>
        <dbReference type="EMBL" id="GIE23580.1"/>
    </source>
</evidence>
<evidence type="ECO:0000313" key="3">
    <source>
        <dbReference type="Proteomes" id="UP000603200"/>
    </source>
</evidence>
<proteinExistence type="predicted"/>